<dbReference type="Gene3D" id="3.30.70.60">
    <property type="match status" value="1"/>
</dbReference>
<dbReference type="Pfam" id="PF04350">
    <property type="entry name" value="PilO"/>
    <property type="match status" value="1"/>
</dbReference>
<keyword evidence="1" id="KW-0812">Transmembrane</keyword>
<name>A0A1U9NLU3_9BACT</name>
<keyword evidence="1" id="KW-1133">Transmembrane helix</keyword>
<dbReference type="PANTHER" id="PTHR39555">
    <property type="entry name" value="FIMBRIAL ASSEMBLY PROTEIN PILO-LIKE PROTEIN-RELATED"/>
    <property type="match status" value="1"/>
</dbReference>
<dbReference type="OrthoDB" id="9802133at2"/>
<feature type="transmembrane region" description="Helical" evidence="1">
    <location>
        <begin position="20"/>
        <end position="41"/>
    </location>
</feature>
<dbReference type="KEGG" id="alus:STSP2_02080"/>
<dbReference type="PANTHER" id="PTHR39555:SF1">
    <property type="entry name" value="TYPE IV PILUS INNER MEMBRANE COMPONENT PILO"/>
    <property type="match status" value="1"/>
</dbReference>
<keyword evidence="1" id="KW-0472">Membrane</keyword>
<organism evidence="2 3">
    <name type="scientific">Anaerohalosphaera lusitana</name>
    <dbReference type="NCBI Taxonomy" id="1936003"/>
    <lineage>
        <taxon>Bacteria</taxon>
        <taxon>Pseudomonadati</taxon>
        <taxon>Planctomycetota</taxon>
        <taxon>Phycisphaerae</taxon>
        <taxon>Sedimentisphaerales</taxon>
        <taxon>Anaerohalosphaeraceae</taxon>
        <taxon>Anaerohalosphaera</taxon>
    </lineage>
</organism>
<dbReference type="AlphaFoldDB" id="A0A1U9NLU3"/>
<evidence type="ECO:0000313" key="2">
    <source>
        <dbReference type="EMBL" id="AQT68903.1"/>
    </source>
</evidence>
<evidence type="ECO:0000313" key="3">
    <source>
        <dbReference type="Proteomes" id="UP000189674"/>
    </source>
</evidence>
<proteinExistence type="predicted"/>
<accession>A0A1U9NLU3</accession>
<sequence length="192" mass="21825">MWQITWKGNDHMQMCERQQLLIIAVALGILGIFGAAIYAPLARQTMRLKTTKASVHDENGKVKSQIERIPSTVREKRELAAAVGDFEAKIPTERRFAQVWEQLAEVMNEEGLTDQLIQPGVEVKGKDELVCIPLSIECTGDLGQIYAFFRSLEELERLIRVDRLEISEDKDSDGKLKMTANAKIFYRRSKTT</sequence>
<dbReference type="GO" id="GO:0043683">
    <property type="term" value="P:type IV pilus assembly"/>
    <property type="evidence" value="ECO:0007669"/>
    <property type="project" value="InterPro"/>
</dbReference>
<dbReference type="InterPro" id="IPR007445">
    <property type="entry name" value="PilO"/>
</dbReference>
<dbReference type="GO" id="GO:0043107">
    <property type="term" value="P:type IV pilus-dependent motility"/>
    <property type="evidence" value="ECO:0007669"/>
    <property type="project" value="InterPro"/>
</dbReference>
<dbReference type="InterPro" id="IPR014717">
    <property type="entry name" value="Transl_elong_EF1B/ribsomal_bS6"/>
</dbReference>
<reference evidence="3" key="1">
    <citation type="submission" date="2017-02" db="EMBL/GenBank/DDBJ databases">
        <title>Comparative genomics and description of representatives of a novel lineage of planctomycetes thriving in anoxic sediments.</title>
        <authorList>
            <person name="Spring S."/>
            <person name="Bunk B."/>
            <person name="Sproer C."/>
        </authorList>
    </citation>
    <scope>NUCLEOTIDE SEQUENCE [LARGE SCALE GENOMIC DNA]</scope>
    <source>
        <strain evidence="3">ST-NAGAB-D1</strain>
    </source>
</reference>
<protein>
    <submittedName>
        <fullName evidence="2">Pilus assembly protein, PilO</fullName>
    </submittedName>
</protein>
<gene>
    <name evidence="2" type="ORF">STSP2_02080</name>
</gene>
<dbReference type="EMBL" id="CP019791">
    <property type="protein sequence ID" value="AQT68903.1"/>
    <property type="molecule type" value="Genomic_DNA"/>
</dbReference>
<evidence type="ECO:0000256" key="1">
    <source>
        <dbReference type="SAM" id="Phobius"/>
    </source>
</evidence>
<keyword evidence="3" id="KW-1185">Reference proteome</keyword>
<dbReference type="Proteomes" id="UP000189674">
    <property type="component" value="Chromosome"/>
</dbReference>
<dbReference type="STRING" id="1936003.STSP2_02080"/>